<proteinExistence type="predicted"/>
<dbReference type="EMBL" id="JBBXMP010000070">
    <property type="protein sequence ID" value="KAL0063939.1"/>
    <property type="molecule type" value="Genomic_DNA"/>
</dbReference>
<feature type="region of interest" description="Disordered" evidence="1">
    <location>
        <begin position="64"/>
        <end position="90"/>
    </location>
</feature>
<evidence type="ECO:0000313" key="3">
    <source>
        <dbReference type="Proteomes" id="UP001437256"/>
    </source>
</evidence>
<feature type="region of interest" description="Disordered" evidence="1">
    <location>
        <begin position="1"/>
        <end position="24"/>
    </location>
</feature>
<feature type="compositionally biased region" description="Polar residues" evidence="1">
    <location>
        <begin position="76"/>
        <end position="90"/>
    </location>
</feature>
<evidence type="ECO:0000256" key="1">
    <source>
        <dbReference type="SAM" id="MobiDB-lite"/>
    </source>
</evidence>
<protein>
    <submittedName>
        <fullName evidence="2">Uncharacterized protein</fullName>
    </submittedName>
</protein>
<reference evidence="2 3" key="1">
    <citation type="submission" date="2024-05" db="EMBL/GenBank/DDBJ databases">
        <title>A draft genome resource for the thread blight pathogen Marasmius tenuissimus strain MS-2.</title>
        <authorList>
            <person name="Yulfo-Soto G.E."/>
            <person name="Baruah I.K."/>
            <person name="Amoako-Attah I."/>
            <person name="Bukari Y."/>
            <person name="Meinhardt L.W."/>
            <person name="Bailey B.A."/>
            <person name="Cohen S.P."/>
        </authorList>
    </citation>
    <scope>NUCLEOTIDE SEQUENCE [LARGE SCALE GENOMIC DNA]</scope>
    <source>
        <strain evidence="2 3">MS-2</strain>
    </source>
</reference>
<sequence>MPLIGERMDGVRTEASARATTQQETPQTLFECKQDGTEALLMSLFPGAGRIDLDGLLPARGAGKVAQTESAHPGKGQSTLEAGNGENTESKNMTRIRLLRQQLQWSAADNVALQEQIITANEELRKVKGVLDLIQKDLNTARDENFALRAHMEDIRLQFLAELDEAMLRSIGISKGGSMPAMQKQAHRWYAVLGTQETVDHFVEQV</sequence>
<evidence type="ECO:0000313" key="2">
    <source>
        <dbReference type="EMBL" id="KAL0063939.1"/>
    </source>
</evidence>
<comment type="caution">
    <text evidence="2">The sequence shown here is derived from an EMBL/GenBank/DDBJ whole genome shotgun (WGS) entry which is preliminary data.</text>
</comment>
<dbReference type="Proteomes" id="UP001437256">
    <property type="component" value="Unassembled WGS sequence"/>
</dbReference>
<organism evidence="2 3">
    <name type="scientific">Marasmius tenuissimus</name>
    <dbReference type="NCBI Taxonomy" id="585030"/>
    <lineage>
        <taxon>Eukaryota</taxon>
        <taxon>Fungi</taxon>
        <taxon>Dikarya</taxon>
        <taxon>Basidiomycota</taxon>
        <taxon>Agaricomycotina</taxon>
        <taxon>Agaricomycetes</taxon>
        <taxon>Agaricomycetidae</taxon>
        <taxon>Agaricales</taxon>
        <taxon>Marasmiineae</taxon>
        <taxon>Marasmiaceae</taxon>
        <taxon>Marasmius</taxon>
    </lineage>
</organism>
<accession>A0ABR2ZSW0</accession>
<gene>
    <name evidence="2" type="ORF">AAF712_009129</name>
</gene>
<keyword evidence="3" id="KW-1185">Reference proteome</keyword>
<name>A0ABR2ZSW0_9AGAR</name>
<feature type="compositionally biased region" description="Basic and acidic residues" evidence="1">
    <location>
        <begin position="1"/>
        <end position="12"/>
    </location>
</feature>